<dbReference type="InterPro" id="IPR015300">
    <property type="entry name" value="DNA-bd_pseudobarrel_sf"/>
</dbReference>
<dbReference type="Gramene" id="Bra022376.1">
    <property type="protein sequence ID" value="Bra022376.1-P"/>
    <property type="gene ID" value="Bra022376"/>
</dbReference>
<evidence type="ECO:0000313" key="10">
    <source>
        <dbReference type="Proteomes" id="UP000011750"/>
    </source>
</evidence>
<evidence type="ECO:0000256" key="4">
    <source>
        <dbReference type="ARBA" id="ARBA00023163"/>
    </source>
</evidence>
<comment type="subcellular location">
    <subcellularLocation>
        <location evidence="1">Nucleus</location>
    </subcellularLocation>
</comment>
<dbReference type="Proteomes" id="UP000011750">
    <property type="component" value="Chromosome A05"/>
</dbReference>
<evidence type="ECO:0000256" key="3">
    <source>
        <dbReference type="ARBA" id="ARBA00023125"/>
    </source>
</evidence>
<keyword evidence="7" id="KW-0812">Transmembrane</keyword>
<name>M4E0S9_BRACM</name>
<dbReference type="InterPro" id="IPR050655">
    <property type="entry name" value="Plant_B3_domain"/>
</dbReference>
<accession>M4E0S9</accession>
<dbReference type="PROSITE" id="PS50863">
    <property type="entry name" value="B3"/>
    <property type="match status" value="2"/>
</dbReference>
<dbReference type="SMART" id="SM01019">
    <property type="entry name" value="B3"/>
    <property type="match status" value="2"/>
</dbReference>
<dbReference type="PANTHER" id="PTHR31920">
    <property type="entry name" value="B3 DOMAIN-CONTAINING"/>
    <property type="match status" value="1"/>
</dbReference>
<evidence type="ECO:0000313" key="9">
    <source>
        <dbReference type="EnsemblPlants" id="Bra022376.1-P"/>
    </source>
</evidence>
<keyword evidence="7" id="KW-0472">Membrane</keyword>
<feature type="compositionally biased region" description="Basic and acidic residues" evidence="6">
    <location>
        <begin position="228"/>
        <end position="239"/>
    </location>
</feature>
<reference evidence="9 10" key="2">
    <citation type="journal article" date="2018" name="Hortic Res">
        <title>Improved Brassica rapa reference genome by single-molecule sequencing and chromosome conformation capture technologies.</title>
        <authorList>
            <person name="Zhang L."/>
            <person name="Cai X."/>
            <person name="Wu J."/>
            <person name="Liu M."/>
            <person name="Grob S."/>
            <person name="Cheng F."/>
            <person name="Liang J."/>
            <person name="Cai C."/>
            <person name="Liu Z."/>
            <person name="Liu B."/>
            <person name="Wang F."/>
            <person name="Li S."/>
            <person name="Liu F."/>
            <person name="Li X."/>
            <person name="Cheng L."/>
            <person name="Yang W."/>
            <person name="Li M.H."/>
            <person name="Grossniklaus U."/>
            <person name="Zheng H."/>
            <person name="Wang X."/>
        </authorList>
    </citation>
    <scope>NUCLEOTIDE SEQUENCE [LARGE SCALE GENOMIC DNA]</scope>
    <source>
        <strain evidence="9 10">cv. Chiifu-401-42</strain>
    </source>
</reference>
<keyword evidence="3" id="KW-0238">DNA-binding</keyword>
<dbReference type="Gene3D" id="2.40.330.10">
    <property type="entry name" value="DNA-binding pseudobarrel domain"/>
    <property type="match status" value="2"/>
</dbReference>
<dbReference type="EnsemblPlants" id="Bra022376.1">
    <property type="protein sequence ID" value="Bra022376.1-P"/>
    <property type="gene ID" value="Bra022376"/>
</dbReference>
<keyword evidence="2" id="KW-0805">Transcription regulation</keyword>
<dbReference type="GO" id="GO:0005634">
    <property type="term" value="C:nucleus"/>
    <property type="evidence" value="ECO:0007669"/>
    <property type="project" value="UniProtKB-SubCell"/>
</dbReference>
<feature type="domain" description="TF-B3" evidence="8">
    <location>
        <begin position="5"/>
        <end position="99"/>
    </location>
</feature>
<feature type="domain" description="TF-B3" evidence="8">
    <location>
        <begin position="272"/>
        <end position="366"/>
    </location>
</feature>
<keyword evidence="7" id="KW-1133">Transmembrane helix</keyword>
<evidence type="ECO:0000256" key="2">
    <source>
        <dbReference type="ARBA" id="ARBA00023015"/>
    </source>
</evidence>
<proteinExistence type="predicted"/>
<dbReference type="InterPro" id="IPR003340">
    <property type="entry name" value="B3_DNA-bd"/>
</dbReference>
<evidence type="ECO:0000256" key="6">
    <source>
        <dbReference type="SAM" id="MobiDB-lite"/>
    </source>
</evidence>
<dbReference type="OMA" id="IYFQDGW"/>
<dbReference type="SUPFAM" id="SSF101936">
    <property type="entry name" value="DNA-binding pseudobarrel domain"/>
    <property type="match status" value="2"/>
</dbReference>
<dbReference type="Pfam" id="PF02362">
    <property type="entry name" value="B3"/>
    <property type="match status" value="2"/>
</dbReference>
<evidence type="ECO:0000256" key="1">
    <source>
        <dbReference type="ARBA" id="ARBA00004123"/>
    </source>
</evidence>
<organism evidence="9 10">
    <name type="scientific">Brassica campestris</name>
    <name type="common">Field mustard</name>
    <dbReference type="NCBI Taxonomy" id="3711"/>
    <lineage>
        <taxon>Eukaryota</taxon>
        <taxon>Viridiplantae</taxon>
        <taxon>Streptophyta</taxon>
        <taxon>Embryophyta</taxon>
        <taxon>Tracheophyta</taxon>
        <taxon>Spermatophyta</taxon>
        <taxon>Magnoliopsida</taxon>
        <taxon>eudicotyledons</taxon>
        <taxon>Gunneridae</taxon>
        <taxon>Pentapetalae</taxon>
        <taxon>rosids</taxon>
        <taxon>malvids</taxon>
        <taxon>Brassicales</taxon>
        <taxon>Brassicaceae</taxon>
        <taxon>Brassiceae</taxon>
        <taxon>Brassica</taxon>
    </lineage>
</organism>
<keyword evidence="4" id="KW-0804">Transcription</keyword>
<evidence type="ECO:0000256" key="7">
    <source>
        <dbReference type="SAM" id="Phobius"/>
    </source>
</evidence>
<feature type="transmembrane region" description="Helical" evidence="7">
    <location>
        <begin position="197"/>
        <end position="218"/>
    </location>
</feature>
<evidence type="ECO:0000256" key="5">
    <source>
        <dbReference type="ARBA" id="ARBA00023242"/>
    </source>
</evidence>
<dbReference type="CDD" id="cd10017">
    <property type="entry name" value="B3_DNA"/>
    <property type="match status" value="2"/>
</dbReference>
<dbReference type="AlphaFoldDB" id="M4E0S9"/>
<keyword evidence="10" id="KW-1185">Reference proteome</keyword>
<dbReference type="eggNOG" id="ENOG502SVH3">
    <property type="taxonomic scope" value="Eukaryota"/>
</dbReference>
<sequence length="368" mass="41939">MPRPFFHKLIFSSTIQEKRLRVPDKFVSNFKDELSVAVALTVPDGHVWRVGLRKSDNNKIYFQDGWQEFVDRYSIRIGYLLIFRYEGNSAFSVYIYNLSHSEINYHSSALMDTAHTHLKRARLFEDLEDEDAAEVVYPSSSVYPSSQQHPEVTVAAIKGYASPAIQSFFAGPPVKAEEATPTPKVTKKRGRKKKNAVPGKAFFLSCFILGLIVMIGVIHPEEVNSSAPRDDDPESRSKFYESASARKRTVTAEERERAINAAKTFEPTNPFFRVVLRPSYLYRGCIMYLPSGFAEKYLSGISGFIKVQLGEKQWPVRCLYKAGRAKFSQGWYEFTLENNLGEGDVCVFELLRTRDFVLKVTAYRVNSI</sequence>
<evidence type="ECO:0000259" key="8">
    <source>
        <dbReference type="PROSITE" id="PS50863"/>
    </source>
</evidence>
<keyword evidence="5" id="KW-0539">Nucleus</keyword>
<protein>
    <recommendedName>
        <fullName evidence="8">TF-B3 domain-containing protein</fullName>
    </recommendedName>
</protein>
<dbReference type="PANTHER" id="PTHR31920:SF37">
    <property type="entry name" value="B3 DOMAIN-CONTAINING TRANSCRIPTION FACTOR VRN1"/>
    <property type="match status" value="1"/>
</dbReference>
<dbReference type="HOGENOM" id="CLU_015069_1_1_1"/>
<reference evidence="9" key="3">
    <citation type="submission" date="2023-03" db="UniProtKB">
        <authorList>
            <consortium name="EnsemblPlants"/>
        </authorList>
    </citation>
    <scope>IDENTIFICATION</scope>
    <source>
        <strain evidence="9">cv. Chiifu-401-42</strain>
    </source>
</reference>
<dbReference type="GO" id="GO:0003677">
    <property type="term" value="F:DNA binding"/>
    <property type="evidence" value="ECO:0007669"/>
    <property type="project" value="UniProtKB-KW"/>
</dbReference>
<dbReference type="FunFam" id="2.40.330.10:FF:000008">
    <property type="entry name" value="Reduced vernalization response 1"/>
    <property type="match status" value="1"/>
</dbReference>
<dbReference type="InParanoid" id="M4E0S9"/>
<reference evidence="9 10" key="1">
    <citation type="journal article" date="2011" name="Nat. Genet.">
        <title>The genome of the mesopolyploid crop species Brassica rapa.</title>
        <authorList>
            <consortium name="Brassica rapa Genome Sequencing Project Consortium"/>
            <person name="Wang X."/>
            <person name="Wang H."/>
            <person name="Wang J."/>
            <person name="Sun R."/>
            <person name="Wu J."/>
            <person name="Liu S."/>
            <person name="Bai Y."/>
            <person name="Mun J.H."/>
            <person name="Bancroft I."/>
            <person name="Cheng F."/>
            <person name="Huang S."/>
            <person name="Li X."/>
            <person name="Hua W."/>
            <person name="Wang J."/>
            <person name="Wang X."/>
            <person name="Freeling M."/>
            <person name="Pires J.C."/>
            <person name="Paterson A.H."/>
            <person name="Chalhoub B."/>
            <person name="Wang B."/>
            <person name="Hayward A."/>
            <person name="Sharpe A.G."/>
            <person name="Park B.S."/>
            <person name="Weisshaar B."/>
            <person name="Liu B."/>
            <person name="Li B."/>
            <person name="Liu B."/>
            <person name="Tong C."/>
            <person name="Song C."/>
            <person name="Duran C."/>
            <person name="Peng C."/>
            <person name="Geng C."/>
            <person name="Koh C."/>
            <person name="Lin C."/>
            <person name="Edwards D."/>
            <person name="Mu D."/>
            <person name="Shen D."/>
            <person name="Soumpourou E."/>
            <person name="Li F."/>
            <person name="Fraser F."/>
            <person name="Conant G."/>
            <person name="Lassalle G."/>
            <person name="King G.J."/>
            <person name="Bonnema G."/>
            <person name="Tang H."/>
            <person name="Wang H."/>
            <person name="Belcram H."/>
            <person name="Zhou H."/>
            <person name="Hirakawa H."/>
            <person name="Abe H."/>
            <person name="Guo H."/>
            <person name="Wang H."/>
            <person name="Jin H."/>
            <person name="Parkin I.A."/>
            <person name="Batley J."/>
            <person name="Kim J.S."/>
            <person name="Just J."/>
            <person name="Li J."/>
            <person name="Xu J."/>
            <person name="Deng J."/>
            <person name="Kim J.A."/>
            <person name="Li J."/>
            <person name="Yu J."/>
            <person name="Meng J."/>
            <person name="Wang J."/>
            <person name="Min J."/>
            <person name="Poulain J."/>
            <person name="Wang J."/>
            <person name="Hatakeyama K."/>
            <person name="Wu K."/>
            <person name="Wang L."/>
            <person name="Fang L."/>
            <person name="Trick M."/>
            <person name="Links M.G."/>
            <person name="Zhao M."/>
            <person name="Jin M."/>
            <person name="Ramchiary N."/>
            <person name="Drou N."/>
            <person name="Berkman P.J."/>
            <person name="Cai Q."/>
            <person name="Huang Q."/>
            <person name="Li R."/>
            <person name="Tabata S."/>
            <person name="Cheng S."/>
            <person name="Zhang S."/>
            <person name="Zhang S."/>
            <person name="Huang S."/>
            <person name="Sato S."/>
            <person name="Sun S."/>
            <person name="Kwon S.J."/>
            <person name="Choi S.R."/>
            <person name="Lee T.H."/>
            <person name="Fan W."/>
            <person name="Zhao X."/>
            <person name="Tan X."/>
            <person name="Xu X."/>
            <person name="Wang Y."/>
            <person name="Qiu Y."/>
            <person name="Yin Y."/>
            <person name="Li Y."/>
            <person name="Du Y."/>
            <person name="Liao Y."/>
            <person name="Lim Y."/>
            <person name="Narusaka Y."/>
            <person name="Wang Y."/>
            <person name="Wang Z."/>
            <person name="Li Z."/>
            <person name="Wang Z."/>
            <person name="Xiong Z."/>
            <person name="Zhang Z."/>
        </authorList>
    </citation>
    <scope>NUCLEOTIDE SEQUENCE [LARGE SCALE GENOMIC DNA]</scope>
    <source>
        <strain evidence="9 10">cv. Chiifu-401-42</strain>
    </source>
</reference>
<feature type="region of interest" description="Disordered" evidence="6">
    <location>
        <begin position="224"/>
        <end position="243"/>
    </location>
</feature>
<dbReference type="STRING" id="51351.M4E0S9"/>